<dbReference type="PRINTS" id="PR00625">
    <property type="entry name" value="JDOMAIN"/>
</dbReference>
<feature type="compositionally biased region" description="Basic residues" evidence="1">
    <location>
        <begin position="186"/>
        <end position="205"/>
    </location>
</feature>
<dbReference type="CDD" id="cd06257">
    <property type="entry name" value="DnaJ"/>
    <property type="match status" value="1"/>
</dbReference>
<evidence type="ECO:0000256" key="1">
    <source>
        <dbReference type="SAM" id="MobiDB-lite"/>
    </source>
</evidence>
<accession>A0AAV8SAM4</accession>
<evidence type="ECO:0000313" key="3">
    <source>
        <dbReference type="EMBL" id="KAJ8749218.1"/>
    </source>
</evidence>
<dbReference type="InterPro" id="IPR036869">
    <property type="entry name" value="J_dom_sf"/>
</dbReference>
<feature type="region of interest" description="Disordered" evidence="1">
    <location>
        <begin position="177"/>
        <end position="205"/>
    </location>
</feature>
<dbReference type="GO" id="GO:0009507">
    <property type="term" value="C:chloroplast"/>
    <property type="evidence" value="ECO:0007669"/>
    <property type="project" value="TreeGrafter"/>
</dbReference>
<dbReference type="InterPro" id="IPR053232">
    <property type="entry name" value="DnaJ_C/III_chloroplastic"/>
</dbReference>
<dbReference type="SUPFAM" id="SSF46565">
    <property type="entry name" value="Chaperone J-domain"/>
    <property type="match status" value="1"/>
</dbReference>
<evidence type="ECO:0000259" key="2">
    <source>
        <dbReference type="PROSITE" id="PS50076"/>
    </source>
</evidence>
<feature type="domain" description="J" evidence="2">
    <location>
        <begin position="73"/>
        <end position="140"/>
    </location>
</feature>
<dbReference type="InterPro" id="IPR018253">
    <property type="entry name" value="DnaJ_domain_CS"/>
</dbReference>
<protein>
    <recommendedName>
        <fullName evidence="2">J domain-containing protein</fullName>
    </recommendedName>
</protein>
<dbReference type="SMART" id="SM00271">
    <property type="entry name" value="DnaJ"/>
    <property type="match status" value="1"/>
</dbReference>
<dbReference type="InterPro" id="IPR001623">
    <property type="entry name" value="DnaJ_domain"/>
</dbReference>
<dbReference type="Gene3D" id="1.10.287.110">
    <property type="entry name" value="DnaJ domain"/>
    <property type="match status" value="1"/>
</dbReference>
<sequence length="205" mass="23474">MSNGIVTAEAHSAVHNYAIPNLQASKTILHPYSHLTLDTHHRKQSLSLRTQSRSIKTTPILAAVSNPCVRRENFYDLLGISESGTLKDIKHAYKQLARKYHPDVSPPDRTGEYTKKFIEVQEAYETLSDPNTRALYDIDMARGSFLPFAARRPSHYNEGWLGGYDWKQQWQSQLTELQRRSTNGNSKKKVSWGSRMRMRAQARNS</sequence>
<dbReference type="PROSITE" id="PS50076">
    <property type="entry name" value="DNAJ_2"/>
    <property type="match status" value="1"/>
</dbReference>
<name>A0AAV8SAM4_9ROSI</name>
<reference evidence="3 4" key="1">
    <citation type="submission" date="2021-09" db="EMBL/GenBank/DDBJ databases">
        <title>Genomic insights and catalytic innovation underlie evolution of tropane alkaloids biosynthesis.</title>
        <authorList>
            <person name="Wang Y.-J."/>
            <person name="Tian T."/>
            <person name="Huang J.-P."/>
            <person name="Huang S.-X."/>
        </authorList>
    </citation>
    <scope>NUCLEOTIDE SEQUENCE [LARGE SCALE GENOMIC DNA]</scope>
    <source>
        <strain evidence="3">KIB-2018</strain>
        <tissue evidence="3">Leaf</tissue>
    </source>
</reference>
<gene>
    <name evidence="3" type="ORF">K2173_018692</name>
</gene>
<dbReference type="EMBL" id="JAIWQS010000012">
    <property type="protein sequence ID" value="KAJ8749218.1"/>
    <property type="molecule type" value="Genomic_DNA"/>
</dbReference>
<proteinExistence type="predicted"/>
<dbReference type="PROSITE" id="PS00636">
    <property type="entry name" value="DNAJ_1"/>
    <property type="match status" value="1"/>
</dbReference>
<comment type="caution">
    <text evidence="3">The sequence shown here is derived from an EMBL/GenBank/DDBJ whole genome shotgun (WGS) entry which is preliminary data.</text>
</comment>
<keyword evidence="4" id="KW-1185">Reference proteome</keyword>
<dbReference type="Pfam" id="PF00226">
    <property type="entry name" value="DnaJ"/>
    <property type="match status" value="1"/>
</dbReference>
<dbReference type="PANTHER" id="PTHR45090:SF4">
    <property type="entry name" value="J DOMAIN-CONTAINING PROTEIN"/>
    <property type="match status" value="1"/>
</dbReference>
<organism evidence="3 4">
    <name type="scientific">Erythroxylum novogranatense</name>
    <dbReference type="NCBI Taxonomy" id="1862640"/>
    <lineage>
        <taxon>Eukaryota</taxon>
        <taxon>Viridiplantae</taxon>
        <taxon>Streptophyta</taxon>
        <taxon>Embryophyta</taxon>
        <taxon>Tracheophyta</taxon>
        <taxon>Spermatophyta</taxon>
        <taxon>Magnoliopsida</taxon>
        <taxon>eudicotyledons</taxon>
        <taxon>Gunneridae</taxon>
        <taxon>Pentapetalae</taxon>
        <taxon>rosids</taxon>
        <taxon>fabids</taxon>
        <taxon>Malpighiales</taxon>
        <taxon>Erythroxylaceae</taxon>
        <taxon>Erythroxylum</taxon>
    </lineage>
</organism>
<dbReference type="AlphaFoldDB" id="A0AAV8SAM4"/>
<dbReference type="PANTHER" id="PTHR45090">
    <property type="entry name" value="CHAPERONE PROTEIN DNAJ 20 CHLOROPLASTIC"/>
    <property type="match status" value="1"/>
</dbReference>
<evidence type="ECO:0000313" key="4">
    <source>
        <dbReference type="Proteomes" id="UP001159364"/>
    </source>
</evidence>
<dbReference type="Proteomes" id="UP001159364">
    <property type="component" value="Linkage Group LG12"/>
</dbReference>